<sequence length="169" mass="18556">MVRKKVEGDEDQRRKAAHKAYREEESPSARHATTGASKQRAHRAGEPSRHSRGEESPVQREGKQGHSAEAPDAAPRSPVGPERPESPFQGRGHPGYSAEHEQVFAALVTAERHSGGRPVLLADIARAADRPEGETRVLVHDLVTAHHLVTELQGSDPVEGPRYETKPRR</sequence>
<dbReference type="RefSeq" id="WP_344561176.1">
    <property type="nucleotide sequence ID" value="NZ_BAAARJ010000001.1"/>
</dbReference>
<evidence type="ECO:0000313" key="2">
    <source>
        <dbReference type="EMBL" id="GAA2592820.1"/>
    </source>
</evidence>
<proteinExistence type="predicted"/>
<reference evidence="2 3" key="1">
    <citation type="journal article" date="2019" name="Int. J. Syst. Evol. Microbiol.">
        <title>The Global Catalogue of Microorganisms (GCM) 10K type strain sequencing project: providing services to taxonomists for standard genome sequencing and annotation.</title>
        <authorList>
            <consortium name="The Broad Institute Genomics Platform"/>
            <consortium name="The Broad Institute Genome Sequencing Center for Infectious Disease"/>
            <person name="Wu L."/>
            <person name="Ma J."/>
        </authorList>
    </citation>
    <scope>NUCLEOTIDE SEQUENCE [LARGE SCALE GENOMIC DNA]</scope>
    <source>
        <strain evidence="2 3">JCM 16373</strain>
    </source>
</reference>
<keyword evidence="3" id="KW-1185">Reference proteome</keyword>
<feature type="compositionally biased region" description="Basic and acidic residues" evidence="1">
    <location>
        <begin position="1"/>
        <end position="28"/>
    </location>
</feature>
<feature type="compositionally biased region" description="Basic and acidic residues" evidence="1">
    <location>
        <begin position="159"/>
        <end position="169"/>
    </location>
</feature>
<dbReference type="EMBL" id="BAAARJ010000001">
    <property type="protein sequence ID" value="GAA2592820.1"/>
    <property type="molecule type" value="Genomic_DNA"/>
</dbReference>
<evidence type="ECO:0000256" key="1">
    <source>
        <dbReference type="SAM" id="MobiDB-lite"/>
    </source>
</evidence>
<evidence type="ECO:0008006" key="4">
    <source>
        <dbReference type="Google" id="ProtNLM"/>
    </source>
</evidence>
<dbReference type="Proteomes" id="UP001501447">
    <property type="component" value="Unassembled WGS sequence"/>
</dbReference>
<feature type="region of interest" description="Disordered" evidence="1">
    <location>
        <begin position="150"/>
        <end position="169"/>
    </location>
</feature>
<gene>
    <name evidence="2" type="ORF">GCM10009863_02270</name>
</gene>
<protein>
    <recommendedName>
        <fullName evidence="4">DUF742 domain-containing protein</fullName>
    </recommendedName>
</protein>
<feature type="compositionally biased region" description="Basic and acidic residues" evidence="1">
    <location>
        <begin position="43"/>
        <end position="66"/>
    </location>
</feature>
<evidence type="ECO:0000313" key="3">
    <source>
        <dbReference type="Proteomes" id="UP001501447"/>
    </source>
</evidence>
<feature type="region of interest" description="Disordered" evidence="1">
    <location>
        <begin position="1"/>
        <end position="100"/>
    </location>
</feature>
<name>A0ABN3PND2_9ACTN</name>
<accession>A0ABN3PND2</accession>
<organism evidence="2 3">
    <name type="scientific">Streptomyces axinellae</name>
    <dbReference type="NCBI Taxonomy" id="552788"/>
    <lineage>
        <taxon>Bacteria</taxon>
        <taxon>Bacillati</taxon>
        <taxon>Actinomycetota</taxon>
        <taxon>Actinomycetes</taxon>
        <taxon>Kitasatosporales</taxon>
        <taxon>Streptomycetaceae</taxon>
        <taxon>Streptomyces</taxon>
    </lineage>
</organism>
<comment type="caution">
    <text evidence="2">The sequence shown here is derived from an EMBL/GenBank/DDBJ whole genome shotgun (WGS) entry which is preliminary data.</text>
</comment>